<comment type="caution">
    <text evidence="3">The sequence shown here is derived from an EMBL/GenBank/DDBJ whole genome shotgun (WGS) entry which is preliminary data.</text>
</comment>
<evidence type="ECO:0008006" key="5">
    <source>
        <dbReference type="Google" id="ProtNLM"/>
    </source>
</evidence>
<reference evidence="3 4" key="1">
    <citation type="submission" date="2016-11" db="EMBL/GenBank/DDBJ databases">
        <title>Description of two novel members of the family Erysipelotrichaceae: Ileibacterium lipovorans gen. nov., sp. nov. and Dubosiella newyorkensis, gen. nov., sp. nov.</title>
        <authorList>
            <person name="Cox L.M."/>
            <person name="Sohn J."/>
            <person name="Tyrrell K.L."/>
            <person name="Citron D.M."/>
            <person name="Lawson P.A."/>
            <person name="Patel N.B."/>
            <person name="Iizumi T."/>
            <person name="Perez-Perez G.I."/>
            <person name="Goldstein E.J."/>
            <person name="Blaser M.J."/>
        </authorList>
    </citation>
    <scope>NUCLEOTIDE SEQUENCE [LARGE SCALE GENOMIC DNA]</scope>
    <source>
        <strain evidence="3 4">NYU-BL-A3</strain>
    </source>
</reference>
<keyword evidence="2" id="KW-0732">Signal</keyword>
<dbReference type="RefSeq" id="WP_075819128.1">
    <property type="nucleotide sequence ID" value="NZ_CAPNHH010000015.1"/>
</dbReference>
<feature type="region of interest" description="Disordered" evidence="1">
    <location>
        <begin position="334"/>
        <end position="385"/>
    </location>
</feature>
<sequence>MHFAKTCSILAAAAMVSSFALGGCAAKKTITSENAPNDIMKGLAKITSESSAEDVTSALAKVITKTAEAYDYQIGYSDTGEGNTLDLEDGSIKTVPMHSKSYDYRVTDDNSTVYEFLDQTVQDNHNVGFMKADNKAITTAYTSVEDGTPSDPSMTFKLEDFETEDQVTEYSADEIADVVKNTAMIPMFSYLGADLIISPTSNPDFYDYSLVQEGANYTFTFKIADVDKFNEYLDNYSKDTYNTERTDLLRDGSIMADEYTTERVEISMTMNEEGVISKITNSNYSKVKSSEDQTDDVYYDEDIRVFKAPGQLKDSIKNFFNELSDKKIKKGDTFTVSFEDSAEKESADSAKKTEANETENTNQEKSENSEANNKEQNNQKADNSK</sequence>
<organism evidence="3 4">
    <name type="scientific">Ileibacterium valens</name>
    <dbReference type="NCBI Taxonomy" id="1862668"/>
    <lineage>
        <taxon>Bacteria</taxon>
        <taxon>Bacillati</taxon>
        <taxon>Bacillota</taxon>
        <taxon>Erysipelotrichia</taxon>
        <taxon>Erysipelotrichales</taxon>
        <taxon>Erysipelotrichaceae</taxon>
        <taxon>Ileibacterium</taxon>
    </lineage>
</organism>
<dbReference type="PROSITE" id="PS51257">
    <property type="entry name" value="PROKAR_LIPOPROTEIN"/>
    <property type="match status" value="1"/>
</dbReference>
<dbReference type="AlphaFoldDB" id="A0A1U7NGF5"/>
<accession>A0A1U7NGF5</accession>
<name>A0A1U7NGF5_9FIRM</name>
<evidence type="ECO:0000313" key="3">
    <source>
        <dbReference type="EMBL" id="OLU40171.1"/>
    </source>
</evidence>
<protein>
    <recommendedName>
        <fullName evidence="5">DUF5105 domain-containing protein</fullName>
    </recommendedName>
</protein>
<feature type="chain" id="PRO_5039706219" description="DUF5105 domain-containing protein" evidence="2">
    <location>
        <begin position="23"/>
        <end position="385"/>
    </location>
</feature>
<keyword evidence="4" id="KW-1185">Reference proteome</keyword>
<feature type="compositionally biased region" description="Basic and acidic residues" evidence="1">
    <location>
        <begin position="341"/>
        <end position="355"/>
    </location>
</feature>
<gene>
    <name evidence="3" type="ORF">BO222_05525</name>
</gene>
<feature type="signal peptide" evidence="2">
    <location>
        <begin position="1"/>
        <end position="22"/>
    </location>
</feature>
<evidence type="ECO:0000313" key="4">
    <source>
        <dbReference type="Proteomes" id="UP000186341"/>
    </source>
</evidence>
<dbReference type="GeneID" id="82202672"/>
<dbReference type="EMBL" id="MPJW01000115">
    <property type="protein sequence ID" value="OLU40171.1"/>
    <property type="molecule type" value="Genomic_DNA"/>
</dbReference>
<evidence type="ECO:0000256" key="2">
    <source>
        <dbReference type="SAM" id="SignalP"/>
    </source>
</evidence>
<proteinExistence type="predicted"/>
<evidence type="ECO:0000256" key="1">
    <source>
        <dbReference type="SAM" id="MobiDB-lite"/>
    </source>
</evidence>
<feature type="compositionally biased region" description="Low complexity" evidence="1">
    <location>
        <begin position="369"/>
        <end position="385"/>
    </location>
</feature>
<dbReference type="Proteomes" id="UP000186341">
    <property type="component" value="Unassembled WGS sequence"/>
</dbReference>